<name>A0A3M6V2N0_POCDA</name>
<keyword evidence="2" id="KW-1185">Reference proteome</keyword>
<proteinExistence type="predicted"/>
<reference evidence="1 2" key="1">
    <citation type="journal article" date="2018" name="Sci. Rep.">
        <title>Comparative analysis of the Pocillopora damicornis genome highlights role of immune system in coral evolution.</title>
        <authorList>
            <person name="Cunning R."/>
            <person name="Bay R.A."/>
            <person name="Gillette P."/>
            <person name="Baker A.C."/>
            <person name="Traylor-Knowles N."/>
        </authorList>
    </citation>
    <scope>NUCLEOTIDE SEQUENCE [LARGE SCALE GENOMIC DNA]</scope>
    <source>
        <strain evidence="1">RSMAS</strain>
        <tissue evidence="1">Whole animal</tissue>
    </source>
</reference>
<evidence type="ECO:0000313" key="2">
    <source>
        <dbReference type="Proteomes" id="UP000275408"/>
    </source>
</evidence>
<gene>
    <name evidence="1" type="ORF">pdam_00024110</name>
</gene>
<sequence length="381" mass="43598">MKALKQAKNSNPSGRWWIKADACDVRKGLMDSMKEEWSGDEGSDGLRKMHKEYQLRCNSVKEFGKTDQTIMDDLRKMKELLLRDLEFLVEGEMKSRGTHKRFEWISTDGEFNSENYRTKKTNFSDLGGKECQKLGQEHEHSCYSDNLLLIDMFFYQPERDSDTSEFIYHREDHNHLLKRITTCLREGLIPGINQQYLRDALHDPQTGLTYEALTGKNKQFVPDCERIFSPGVINFLELLGYATDAAVLQFIAGTKQKKLTRYIFILQTKGICGLTREVAVGLLANLESRGLRRVEFVTGGLPPQHLWTLDRCQNKDKDFALPSFNKHSGLCVAKRLDKANVSRRADPGVFVTNRALLPQKGQLTVRAQFHRTPVALPPSPP</sequence>
<comment type="caution">
    <text evidence="1">The sequence shown here is derived from an EMBL/GenBank/DDBJ whole genome shotgun (WGS) entry which is preliminary data.</text>
</comment>
<dbReference type="Proteomes" id="UP000275408">
    <property type="component" value="Unassembled WGS sequence"/>
</dbReference>
<organism evidence="1 2">
    <name type="scientific">Pocillopora damicornis</name>
    <name type="common">Cauliflower coral</name>
    <name type="synonym">Millepora damicornis</name>
    <dbReference type="NCBI Taxonomy" id="46731"/>
    <lineage>
        <taxon>Eukaryota</taxon>
        <taxon>Metazoa</taxon>
        <taxon>Cnidaria</taxon>
        <taxon>Anthozoa</taxon>
        <taxon>Hexacorallia</taxon>
        <taxon>Scleractinia</taxon>
        <taxon>Astrocoeniina</taxon>
        <taxon>Pocilloporidae</taxon>
        <taxon>Pocillopora</taxon>
    </lineage>
</organism>
<evidence type="ECO:0000313" key="1">
    <source>
        <dbReference type="EMBL" id="RMX60203.1"/>
    </source>
</evidence>
<dbReference type="EMBL" id="RCHS01000224">
    <property type="protein sequence ID" value="RMX60203.1"/>
    <property type="molecule type" value="Genomic_DNA"/>
</dbReference>
<accession>A0A3M6V2N0</accession>
<dbReference type="AlphaFoldDB" id="A0A3M6V2N0"/>
<protein>
    <submittedName>
        <fullName evidence="1">Uncharacterized protein</fullName>
    </submittedName>
</protein>